<reference evidence="1 2" key="1">
    <citation type="submission" date="2014-04" db="EMBL/GenBank/DDBJ databases">
        <title>Genome evolution of avian class.</title>
        <authorList>
            <person name="Zhang G."/>
            <person name="Li C."/>
        </authorList>
    </citation>
    <scope>NUCLEOTIDE SEQUENCE [LARGE SCALE GENOMIC DNA]</scope>
    <source>
        <strain evidence="1">BGI_N330</strain>
    </source>
</reference>
<evidence type="ECO:0000313" key="1">
    <source>
        <dbReference type="EMBL" id="KFQ05322.1"/>
    </source>
</evidence>
<gene>
    <name evidence="1" type="ORF">N330_01169</name>
</gene>
<name>A0A091PBL9_LEPDC</name>
<dbReference type="Proteomes" id="UP000053001">
    <property type="component" value="Unassembled WGS sequence"/>
</dbReference>
<organism evidence="1 2">
    <name type="scientific">Leptosomus discolor</name>
    <name type="common">Madagascar cuckoo roller</name>
    <name type="synonym">Cuculus discolor</name>
    <dbReference type="NCBI Taxonomy" id="188344"/>
    <lineage>
        <taxon>Eukaryota</taxon>
        <taxon>Metazoa</taxon>
        <taxon>Chordata</taxon>
        <taxon>Craniata</taxon>
        <taxon>Vertebrata</taxon>
        <taxon>Euteleostomi</taxon>
        <taxon>Archelosauria</taxon>
        <taxon>Archosauria</taxon>
        <taxon>Dinosauria</taxon>
        <taxon>Saurischia</taxon>
        <taxon>Theropoda</taxon>
        <taxon>Coelurosauria</taxon>
        <taxon>Aves</taxon>
        <taxon>Neognathae</taxon>
        <taxon>Neoaves</taxon>
        <taxon>Telluraves</taxon>
        <taxon>Coraciimorphae</taxon>
        <taxon>Coraciiformes</taxon>
        <taxon>Leptosomidae</taxon>
        <taxon>Leptosomus</taxon>
    </lineage>
</organism>
<accession>A0A091PBL9</accession>
<feature type="non-terminal residue" evidence="1">
    <location>
        <position position="37"/>
    </location>
</feature>
<dbReference type="PhylomeDB" id="A0A091PBL9"/>
<dbReference type="EMBL" id="KK671488">
    <property type="protein sequence ID" value="KFQ05322.1"/>
    <property type="molecule type" value="Genomic_DNA"/>
</dbReference>
<sequence length="37" mass="4391">SYLTDSLRKLTVLCLPVFVTPFSLHHRLLCYFKTLHK</sequence>
<evidence type="ECO:0000313" key="2">
    <source>
        <dbReference type="Proteomes" id="UP000053001"/>
    </source>
</evidence>
<dbReference type="AlphaFoldDB" id="A0A091PBL9"/>
<protein>
    <submittedName>
        <fullName evidence="1">Uncharacterized protein</fullName>
    </submittedName>
</protein>
<proteinExistence type="predicted"/>
<keyword evidence="2" id="KW-1185">Reference proteome</keyword>
<feature type="non-terminal residue" evidence="1">
    <location>
        <position position="1"/>
    </location>
</feature>